<evidence type="ECO:0008006" key="2">
    <source>
        <dbReference type="Google" id="ProtNLM"/>
    </source>
</evidence>
<dbReference type="EMBL" id="PP750868">
    <property type="protein sequence ID" value="XBM95164.1"/>
    <property type="molecule type" value="Genomic_DNA"/>
</dbReference>
<accession>A0AAU7GZN7</accession>
<protein>
    <recommendedName>
        <fullName evidence="2">YtxH domain-containing protein</fullName>
    </recommendedName>
</protein>
<proteinExistence type="predicted"/>
<reference evidence="1" key="1">
    <citation type="submission" date="2024-05" db="EMBL/GenBank/DDBJ databases">
        <title>Isolation and characterization of the new Streptomyces phages Kamino, Geonosis, Abafar and Scarif infecting a broad range of host species.</title>
        <authorList>
            <person name="Rackow B."/>
            <person name="Rolland C."/>
            <person name="Mohnen I."/>
            <person name="Wittmann J."/>
            <person name="Muesken M."/>
            <person name="Overmann J."/>
            <person name="Frunzke J."/>
        </authorList>
    </citation>
    <scope>NUCLEOTIDE SEQUENCE</scope>
</reference>
<name>A0AAU7GZN7_9CAUD</name>
<gene>
    <name evidence="1" type="ORF">Scarif_00055</name>
</gene>
<evidence type="ECO:0000313" key="1">
    <source>
        <dbReference type="EMBL" id="XBM95164.1"/>
    </source>
</evidence>
<sequence length="54" mass="5993">MRFALGVVVGIFVGRPVVNSVGERVAPFVIDKVLSAAERVAERYGYVIQKEDER</sequence>
<organism evidence="1">
    <name type="scientific">Streptomyces phage Scarif</name>
    <dbReference type="NCBI Taxonomy" id="3158858"/>
    <lineage>
        <taxon>Viruses</taxon>
        <taxon>Duplodnaviria</taxon>
        <taxon>Heunggongvirae</taxon>
        <taxon>Uroviricota</taxon>
        <taxon>Caudoviricetes</taxon>
    </lineage>
</organism>